<comment type="caution">
    <text evidence="1">The sequence shown here is derived from an EMBL/GenBank/DDBJ whole genome shotgun (WGS) entry which is preliminary data.</text>
</comment>
<evidence type="ECO:0000313" key="1">
    <source>
        <dbReference type="EMBL" id="MFL0250796.1"/>
    </source>
</evidence>
<gene>
    <name evidence="1" type="ORF">ACJDT4_10220</name>
</gene>
<dbReference type="EMBL" id="JBJIAA010000007">
    <property type="protein sequence ID" value="MFL0250796.1"/>
    <property type="molecule type" value="Genomic_DNA"/>
</dbReference>
<dbReference type="RefSeq" id="WP_406787458.1">
    <property type="nucleotide sequence ID" value="NZ_JBJIAA010000007.1"/>
</dbReference>
<dbReference type="InterPro" id="IPR032585">
    <property type="entry name" value="DUF4912"/>
</dbReference>
<proteinExistence type="predicted"/>
<sequence>MIDEDKSSIVLLVQNSHRVFCYFSVSAVEIKGFQDRYGENSWKNSKPVLKVYEVINGIVSEIKTIYIDAFANNWFINLEKDDIDVFVKLGRVLVDDTFVALAVSNTVTTPRDKQSGDSAVYYVDISEDFIAPSNNLPTCGVNKNENCMHKEPKPYPFVDGKKKLDHIPSS</sequence>
<protein>
    <submittedName>
        <fullName evidence="1">DUF4912 domain-containing protein</fullName>
    </submittedName>
</protein>
<reference evidence="1 2" key="1">
    <citation type="submission" date="2024-11" db="EMBL/GenBank/DDBJ databases">
        <authorList>
            <person name="Heng Y.C."/>
            <person name="Lim A.C.H."/>
            <person name="Lee J.K.Y."/>
            <person name="Kittelmann S."/>
        </authorList>
    </citation>
    <scope>NUCLEOTIDE SEQUENCE [LARGE SCALE GENOMIC DNA]</scope>
    <source>
        <strain evidence="1 2">WILCCON 0114</strain>
    </source>
</reference>
<accession>A0ABW8TEY9</accession>
<dbReference type="Proteomes" id="UP001623592">
    <property type="component" value="Unassembled WGS sequence"/>
</dbReference>
<dbReference type="Pfam" id="PF16258">
    <property type="entry name" value="DUF4912"/>
    <property type="match status" value="1"/>
</dbReference>
<name>A0ABW8TEY9_9CLOT</name>
<evidence type="ECO:0000313" key="2">
    <source>
        <dbReference type="Proteomes" id="UP001623592"/>
    </source>
</evidence>
<keyword evidence="2" id="KW-1185">Reference proteome</keyword>
<organism evidence="1 2">
    <name type="scientific">Clostridium neuense</name>
    <dbReference type="NCBI Taxonomy" id="1728934"/>
    <lineage>
        <taxon>Bacteria</taxon>
        <taxon>Bacillati</taxon>
        <taxon>Bacillota</taxon>
        <taxon>Clostridia</taxon>
        <taxon>Eubacteriales</taxon>
        <taxon>Clostridiaceae</taxon>
        <taxon>Clostridium</taxon>
    </lineage>
</organism>